<dbReference type="Gene3D" id="3.40.50.720">
    <property type="entry name" value="NAD(P)-binding Rossmann-like Domain"/>
    <property type="match status" value="1"/>
</dbReference>
<organism evidence="3 4">
    <name type="scientific">Chitinophaga ginsengisegetis</name>
    <dbReference type="NCBI Taxonomy" id="393003"/>
    <lineage>
        <taxon>Bacteria</taxon>
        <taxon>Pseudomonadati</taxon>
        <taxon>Bacteroidota</taxon>
        <taxon>Chitinophagia</taxon>
        <taxon>Chitinophagales</taxon>
        <taxon>Chitinophagaceae</taxon>
        <taxon>Chitinophaga</taxon>
    </lineage>
</organism>
<dbReference type="Pfam" id="PF22725">
    <property type="entry name" value="GFO_IDH_MocA_C3"/>
    <property type="match status" value="1"/>
</dbReference>
<sequence>MEEIKWGIIGCGDVTEVKSGPAFNKVPHSSLVAVMRRDAAKAQDYALRHGVPKWYSNAEQLINDPEINAIYIATPPLQHEEYTLLALSKGKPVYVEKPMTLDAASAIRMKAASDQYNVKLSVAHYRREQPVFLKIKELLADNAIGDIRFVSLQMLQPPASNLIAGSEVNWRIDPAVSGGGLFHDLAPHQLDLMIYFFGKPKHAAGIAANQAGVNQADDLVTGHILFENGVVFNGMWCFTVSPADQKDCCEITGSSGKISFPVFGSKITLSKDGHTEEFIFDPLQHVQQPMIKKVTAYFLGKGANPCSAEQAILSMELMDQFTKSVKKSTGN</sequence>
<dbReference type="GO" id="GO:0000166">
    <property type="term" value="F:nucleotide binding"/>
    <property type="evidence" value="ECO:0007669"/>
    <property type="project" value="InterPro"/>
</dbReference>
<name>A0A1T5PB15_9BACT</name>
<dbReference type="PANTHER" id="PTHR43249">
    <property type="entry name" value="UDP-N-ACETYL-2-AMINO-2-DEOXY-D-GLUCURONATE OXIDASE"/>
    <property type="match status" value="1"/>
</dbReference>
<reference evidence="3 4" key="1">
    <citation type="submission" date="2017-02" db="EMBL/GenBank/DDBJ databases">
        <authorList>
            <person name="Peterson S.W."/>
        </authorList>
    </citation>
    <scope>NUCLEOTIDE SEQUENCE [LARGE SCALE GENOMIC DNA]</scope>
    <source>
        <strain evidence="3 4">DSM 18108</strain>
    </source>
</reference>
<feature type="domain" description="Gfo/Idh/MocA-like oxidoreductase N-terminal" evidence="1">
    <location>
        <begin position="4"/>
        <end position="124"/>
    </location>
</feature>
<dbReference type="RefSeq" id="WP_079472929.1">
    <property type="nucleotide sequence ID" value="NZ_FUZZ01000005.1"/>
</dbReference>
<evidence type="ECO:0000313" key="3">
    <source>
        <dbReference type="EMBL" id="SKD09787.1"/>
    </source>
</evidence>
<dbReference type="InterPro" id="IPR052515">
    <property type="entry name" value="Gfo/Idh/MocA_Oxidoreductase"/>
</dbReference>
<dbReference type="STRING" id="393003.SAMN05660461_5679"/>
<keyword evidence="4" id="KW-1185">Reference proteome</keyword>
<evidence type="ECO:0000313" key="4">
    <source>
        <dbReference type="Proteomes" id="UP000190166"/>
    </source>
</evidence>
<dbReference type="SUPFAM" id="SSF55347">
    <property type="entry name" value="Glyceraldehyde-3-phosphate dehydrogenase-like, C-terminal domain"/>
    <property type="match status" value="1"/>
</dbReference>
<evidence type="ECO:0000259" key="2">
    <source>
        <dbReference type="Pfam" id="PF22725"/>
    </source>
</evidence>
<dbReference type="InterPro" id="IPR055170">
    <property type="entry name" value="GFO_IDH_MocA-like_dom"/>
</dbReference>
<dbReference type="EMBL" id="FUZZ01000005">
    <property type="protein sequence ID" value="SKD09787.1"/>
    <property type="molecule type" value="Genomic_DNA"/>
</dbReference>
<dbReference type="Pfam" id="PF01408">
    <property type="entry name" value="GFO_IDH_MocA"/>
    <property type="match status" value="1"/>
</dbReference>
<accession>A0A1T5PB15</accession>
<feature type="domain" description="GFO/IDH/MocA-like oxidoreductase" evidence="2">
    <location>
        <begin position="132"/>
        <end position="258"/>
    </location>
</feature>
<gene>
    <name evidence="3" type="ORF">SAMN05660461_5679</name>
</gene>
<dbReference type="InterPro" id="IPR000683">
    <property type="entry name" value="Gfo/Idh/MocA-like_OxRdtase_N"/>
</dbReference>
<dbReference type="Gene3D" id="3.30.360.10">
    <property type="entry name" value="Dihydrodipicolinate Reductase, domain 2"/>
    <property type="match status" value="1"/>
</dbReference>
<dbReference type="InterPro" id="IPR036291">
    <property type="entry name" value="NAD(P)-bd_dom_sf"/>
</dbReference>
<dbReference type="SUPFAM" id="SSF51735">
    <property type="entry name" value="NAD(P)-binding Rossmann-fold domains"/>
    <property type="match status" value="1"/>
</dbReference>
<proteinExistence type="predicted"/>
<protein>
    <submittedName>
        <fullName evidence="3">Predicted dehydrogenase</fullName>
    </submittedName>
</protein>
<dbReference type="AlphaFoldDB" id="A0A1T5PB15"/>
<evidence type="ECO:0000259" key="1">
    <source>
        <dbReference type="Pfam" id="PF01408"/>
    </source>
</evidence>
<dbReference type="PANTHER" id="PTHR43249:SF1">
    <property type="entry name" value="D-GLUCOSIDE 3-DEHYDROGENASE"/>
    <property type="match status" value="1"/>
</dbReference>
<dbReference type="Proteomes" id="UP000190166">
    <property type="component" value="Unassembled WGS sequence"/>
</dbReference>